<dbReference type="AlphaFoldDB" id="A0A918UWY5"/>
<gene>
    <name evidence="1" type="ORF">GCM10011273_26990</name>
</gene>
<comment type="caution">
    <text evidence="1">The sequence shown here is derived from an EMBL/GenBank/DDBJ whole genome shotgun (WGS) entry which is preliminary data.</text>
</comment>
<reference evidence="1" key="2">
    <citation type="submission" date="2020-09" db="EMBL/GenBank/DDBJ databases">
        <authorList>
            <person name="Sun Q."/>
            <person name="Kim S."/>
        </authorList>
    </citation>
    <scope>NUCLEOTIDE SEQUENCE</scope>
    <source>
        <strain evidence="1">KCTC 32296</strain>
    </source>
</reference>
<proteinExistence type="predicted"/>
<reference evidence="1" key="1">
    <citation type="journal article" date="2014" name="Int. J. Syst. Evol. Microbiol.">
        <title>Complete genome sequence of Corynebacterium casei LMG S-19264T (=DSM 44701T), isolated from a smear-ripened cheese.</title>
        <authorList>
            <consortium name="US DOE Joint Genome Institute (JGI-PGF)"/>
            <person name="Walter F."/>
            <person name="Albersmeier A."/>
            <person name="Kalinowski J."/>
            <person name="Ruckert C."/>
        </authorList>
    </citation>
    <scope>NUCLEOTIDE SEQUENCE</scope>
    <source>
        <strain evidence="1">KCTC 32296</strain>
    </source>
</reference>
<organism evidence="1 2">
    <name type="scientific">Asticcacaulis endophyticus</name>
    <dbReference type="NCBI Taxonomy" id="1395890"/>
    <lineage>
        <taxon>Bacteria</taxon>
        <taxon>Pseudomonadati</taxon>
        <taxon>Pseudomonadota</taxon>
        <taxon>Alphaproteobacteria</taxon>
        <taxon>Caulobacterales</taxon>
        <taxon>Caulobacteraceae</taxon>
        <taxon>Asticcacaulis</taxon>
    </lineage>
</organism>
<dbReference type="EMBL" id="BMZB01000004">
    <property type="protein sequence ID" value="GGZ39176.1"/>
    <property type="molecule type" value="Genomic_DNA"/>
</dbReference>
<evidence type="ECO:0000313" key="1">
    <source>
        <dbReference type="EMBL" id="GGZ39176.1"/>
    </source>
</evidence>
<protein>
    <submittedName>
        <fullName evidence="1">Uncharacterized protein</fullName>
    </submittedName>
</protein>
<dbReference type="Proteomes" id="UP000662572">
    <property type="component" value="Unassembled WGS sequence"/>
</dbReference>
<evidence type="ECO:0000313" key="2">
    <source>
        <dbReference type="Proteomes" id="UP000662572"/>
    </source>
</evidence>
<accession>A0A918UWY5</accession>
<keyword evidence="2" id="KW-1185">Reference proteome</keyword>
<name>A0A918UWY5_9CAUL</name>
<sequence>MKGLIKWIQDNNLLKVIHAWHFVDDMIVAENLIAADFIYTGCLTLEPSAHGMPMMPARHMIQLL</sequence>